<comment type="caution">
    <text evidence="1">The sequence shown here is derived from an EMBL/GenBank/DDBJ whole genome shotgun (WGS) entry which is preliminary data.</text>
</comment>
<protein>
    <submittedName>
        <fullName evidence="1">Uncharacterized protein</fullName>
    </submittedName>
</protein>
<accession>A0A0A3IEI6</accession>
<keyword evidence="2" id="KW-1185">Reference proteome</keyword>
<organism evidence="1 2">
    <name type="scientific">Lysinibacillus odysseyi 34hs-1 = NBRC 100172</name>
    <dbReference type="NCBI Taxonomy" id="1220589"/>
    <lineage>
        <taxon>Bacteria</taxon>
        <taxon>Bacillati</taxon>
        <taxon>Bacillota</taxon>
        <taxon>Bacilli</taxon>
        <taxon>Bacillales</taxon>
        <taxon>Bacillaceae</taxon>
        <taxon>Lysinibacillus</taxon>
    </lineage>
</organism>
<gene>
    <name evidence="1" type="ORF">CD32_21295</name>
</gene>
<proteinExistence type="predicted"/>
<name>A0A0A3IEI6_9BACI</name>
<sequence>MRLKRFLFKNVIEEGPRKIIHNGVLNFEVVSKGYCIRNTRPFQMKIEESGMIHNFSDRMVVGKREGGNFYFWERRIMMGASISRLVYFISC</sequence>
<evidence type="ECO:0000313" key="2">
    <source>
        <dbReference type="Proteomes" id="UP000030437"/>
    </source>
</evidence>
<dbReference type="AlphaFoldDB" id="A0A0A3IEI6"/>
<reference evidence="1 2" key="1">
    <citation type="submission" date="2014-02" db="EMBL/GenBank/DDBJ databases">
        <title>Draft genome sequence of Lysinibacillus odysseyi NBRC 100172.</title>
        <authorList>
            <person name="Zhang F."/>
            <person name="Wang G."/>
            <person name="Zhang L."/>
        </authorList>
    </citation>
    <scope>NUCLEOTIDE SEQUENCE [LARGE SCALE GENOMIC DNA]</scope>
    <source>
        <strain evidence="1 2">NBRC 100172</strain>
    </source>
</reference>
<dbReference type="EMBL" id="JPVP01000060">
    <property type="protein sequence ID" value="KGR81855.1"/>
    <property type="molecule type" value="Genomic_DNA"/>
</dbReference>
<evidence type="ECO:0000313" key="1">
    <source>
        <dbReference type="EMBL" id="KGR81855.1"/>
    </source>
</evidence>
<dbReference type="Proteomes" id="UP000030437">
    <property type="component" value="Unassembled WGS sequence"/>
</dbReference>